<reference evidence="2" key="1">
    <citation type="submission" date="2017-11" db="EMBL/GenBank/DDBJ databases">
        <authorList>
            <person name="Kajale S.C."/>
            <person name="Sharma A."/>
        </authorList>
    </citation>
    <scope>NUCLEOTIDE SEQUENCE</scope>
    <source>
        <strain evidence="2">LS1_42</strain>
    </source>
</reference>
<evidence type="ECO:0000256" key="1">
    <source>
        <dbReference type="SAM" id="Phobius"/>
    </source>
</evidence>
<protein>
    <submittedName>
        <fullName evidence="2">Uncharacterized protein</fullName>
    </submittedName>
</protein>
<keyword evidence="1" id="KW-0472">Membrane</keyword>
<keyword evidence="1" id="KW-0812">Transmembrane</keyword>
<dbReference type="Proteomes" id="UP000766904">
    <property type="component" value="Unassembled WGS sequence"/>
</dbReference>
<keyword evidence="3" id="KW-1185">Reference proteome</keyword>
<accession>A0A8J8Q2W1</accession>
<comment type="caution">
    <text evidence="2">The sequence shown here is derived from an EMBL/GenBank/DDBJ whole genome shotgun (WGS) entry which is preliminary data.</text>
</comment>
<proteinExistence type="predicted"/>
<keyword evidence="1" id="KW-1133">Transmembrane helix</keyword>
<dbReference type="OrthoDB" id="154740at2157"/>
<evidence type="ECO:0000313" key="2">
    <source>
        <dbReference type="EMBL" id="TYL38386.1"/>
    </source>
</evidence>
<dbReference type="EMBL" id="PHNJ01000005">
    <property type="protein sequence ID" value="TYL38386.1"/>
    <property type="molecule type" value="Genomic_DNA"/>
</dbReference>
<dbReference type="RefSeq" id="WP_148858084.1">
    <property type="nucleotide sequence ID" value="NZ_PHNJ01000005.1"/>
</dbReference>
<evidence type="ECO:0000313" key="3">
    <source>
        <dbReference type="Proteomes" id="UP000766904"/>
    </source>
</evidence>
<dbReference type="AlphaFoldDB" id="A0A8J8Q2W1"/>
<feature type="transmembrane region" description="Helical" evidence="1">
    <location>
        <begin position="34"/>
        <end position="53"/>
    </location>
</feature>
<sequence>MDLAAFLLATAVAHVGFAIFVTAHAFLTDRDAGNWPYITLVLGLAGIAGYFFYDETAESGQS</sequence>
<gene>
    <name evidence="2" type="ORF">CV102_11265</name>
</gene>
<name>A0A8J8Q2W1_9EURY</name>
<organism evidence="2 3">
    <name type="scientific">Natronococcus pandeyae</name>
    <dbReference type="NCBI Taxonomy" id="2055836"/>
    <lineage>
        <taxon>Archaea</taxon>
        <taxon>Methanobacteriati</taxon>
        <taxon>Methanobacteriota</taxon>
        <taxon>Stenosarchaea group</taxon>
        <taxon>Halobacteria</taxon>
        <taxon>Halobacteriales</taxon>
        <taxon>Natrialbaceae</taxon>
        <taxon>Natronococcus</taxon>
    </lineage>
</organism>